<proteinExistence type="predicted"/>
<keyword evidence="15" id="KW-1185">Reference proteome</keyword>
<dbReference type="GO" id="GO:0033068">
    <property type="term" value="P:macrolide biosynthetic process"/>
    <property type="evidence" value="ECO:0007669"/>
    <property type="project" value="UniProtKB-ARBA"/>
</dbReference>
<dbReference type="SUPFAM" id="SSF51735">
    <property type="entry name" value="NAD(P)-binding Rossmann-fold domains"/>
    <property type="match status" value="2"/>
</dbReference>
<dbReference type="GO" id="GO:0006633">
    <property type="term" value="P:fatty acid biosynthetic process"/>
    <property type="evidence" value="ECO:0007669"/>
    <property type="project" value="InterPro"/>
</dbReference>
<dbReference type="Proteomes" id="UP000540506">
    <property type="component" value="Unassembled WGS sequence"/>
</dbReference>
<evidence type="ECO:0000256" key="2">
    <source>
        <dbReference type="ARBA" id="ARBA00004792"/>
    </source>
</evidence>
<evidence type="ECO:0000259" key="12">
    <source>
        <dbReference type="PROSITE" id="PS52004"/>
    </source>
</evidence>
<evidence type="ECO:0000256" key="3">
    <source>
        <dbReference type="ARBA" id="ARBA00022450"/>
    </source>
</evidence>
<evidence type="ECO:0000256" key="1">
    <source>
        <dbReference type="ARBA" id="ARBA00001957"/>
    </source>
</evidence>
<feature type="compositionally biased region" description="Acidic residues" evidence="10">
    <location>
        <begin position="471"/>
        <end position="487"/>
    </location>
</feature>
<dbReference type="SUPFAM" id="SSF55048">
    <property type="entry name" value="Probable ACP-binding domain of malonyl-CoA ACP transacylase"/>
    <property type="match status" value="1"/>
</dbReference>
<dbReference type="SMART" id="SM00825">
    <property type="entry name" value="PKS_KS"/>
    <property type="match status" value="1"/>
</dbReference>
<dbReference type="Gene3D" id="3.40.50.720">
    <property type="entry name" value="NAD(P)-binding Rossmann-like Domain"/>
    <property type="match status" value="1"/>
</dbReference>
<evidence type="ECO:0000256" key="10">
    <source>
        <dbReference type="SAM" id="MobiDB-lite"/>
    </source>
</evidence>
<evidence type="ECO:0000259" key="11">
    <source>
        <dbReference type="PROSITE" id="PS50075"/>
    </source>
</evidence>
<comment type="pathway">
    <text evidence="2">Antibiotic biosynthesis.</text>
</comment>
<comment type="cofactor">
    <cofactor evidence="1">
        <name>pantetheine 4'-phosphate</name>
        <dbReference type="ChEBI" id="CHEBI:47942"/>
    </cofactor>
</comment>
<dbReference type="SUPFAM" id="SSF101173">
    <property type="entry name" value="Docking domain B of the erythromycin polyketide synthase (DEBS)"/>
    <property type="match status" value="1"/>
</dbReference>
<dbReference type="Pfam" id="PF08990">
    <property type="entry name" value="Docking"/>
    <property type="match status" value="1"/>
</dbReference>
<dbReference type="Pfam" id="PF09277">
    <property type="entry name" value="Erythro-docking"/>
    <property type="match status" value="1"/>
</dbReference>
<keyword evidence="5 14" id="KW-0808">Transferase</keyword>
<sequence>MAALANNEDRLLDYLRRTTSDLRETRRRLRESEYRAHEPIAIVGMACRYPGGVATPEQLWDLVAAGADAVSDFPADRGWDVESLYDPDPARAGKTYARTGAFLHDAADFDPDFFGISPREALAMDPQQRLLLETSYEAFEDAGIVPAALRGSRTGVFVGVMYNDYATRLLSVPDDLDGYLANGSAASVASGRVAYTFGLEGPAVTIDTACSSSLVALHWAVKALQSGECTLALAGGVTVMSTPETFIDFSRQRGLAPDGRCKAFADGADGTGWGEGAGMLLVERLSDAQRLGHRVLGVVKGTAINSDGASSRLTAPNGPSQQRVIKQALASAGVSPADVDVVEAHGTGTSLGDPIEAQALLAAYGQDRPEGRPLWLGSIKSNLGHTQAAAGVAGVIKMVQAMRHGELPKTLHVDRPSTQVDWTAGEVRLLTEAQQWPESGRPRRAAVSSFGISGTNAHVVLEQAPALEPQADADNEPQTEAQSETETEAQSADAPALTPAPRLEAVPWLLSARTPEALAEQKSRLRAWVEARPELDPAEVAFSLACARSSWEHRAVAVGGSTEELLAALDSAAGTVAGNGKLAFLFTGQGSQRLGMGRELYRAFPVFAAAFDEVSAVLDPELEIPLARVIEAQPQLLNRTDYAQAAIFAVEVALFRLVESLGVRPDYLVGHSVGELAAAHVSGVLSLEGAAAMVLARGGLMSRLPAGGAMVAIRATEAEVLPLLGERVGLAAVNGPRSVVVSGEQEAVLALAAQFEKSTRLTVSHAFHSPLMEPMQADFADVAKAQSYGAPRIPIVSTLTGAPAGAEELGSPDYWVDHVRRPVRFEPALRALSALGVRRFLELGPDAVLTAMAQDCLEGDLAAAATMRRDSAETRELLGGLGRLHADGVPLDWAALFEGRRPNRVDLPLYPFQRSRLWLEATAAGGDPSGLGQLPVEHPLLAAASELPDSGGLVLTGRLSRSAQPWLADHAVHGTVLLPGTALVELAIQAGDRVGCALLEELTLQAPLTLPEHGAVAVQVAVGAEDAGRRSVAVYSRPADAPDAPWSQNAGGLLTAAAAEEPQFDLRVWPPEGAEPIELGELYPRLTGVGYGYGEVFQGLRAAWRRGEDLFAEAALPDRARATAAAFGLHPALLDAALHVNLLDLGDGQAVLPFSWGGVTLHAGGAGELRLHVAKAGQDAVSLAVADGTGAPVATVRTLVARPVSVGQLAAGPGESLFRLEQVPLDPGAAEALPADVVVCGPDDLGLGVPVQPDLASIEAAPGLIVRPAATIDGEVPAAVHASVGETFAVLRDFLADRRFDNSRLAVVTRAGELAHAPLAGLVRAAEAENPGRFLLVDSDGSAGLAAALACGEPEVAVREGELSVPRLARAKPAQPPHFDPESYVLITGGLGGLGQLIARHLAGAHGVRRLLLTSRRGADTPGAAELRAELEGLGAEVALAACDAADRGRLAELLGRYQVGAVVHSAGVVDNGMLAALSPEQVERVLRPKVDAAWNLHELTRDRELSAFVLFSSTAGLLVGGGQSNYAAANAFLDGLAAHRRAAGLPAVSMAWGLWSEVGGLADQVDAADLERMHRMGLPPLPAAQGLELFDAALAAEDALVVPMRLDVAAVRARTDGVPTLLRGLVRGASRRAAGAAGTSRADAQSGWRERLAPLPDADRDRLLLELVLTGVAAVLGHASAQALDPNKAFQEMGFDSLAAVELRNLLGTATGLSLPATLVFDQPAPAVLTAYLKAELVPGPADQARLMVAEVDRLEAALTALPDQDGSHARITARLEALLRTWRDTHSTGGEAPDDFDTATDEELFATIDNESGVQ</sequence>
<dbReference type="PROSITE" id="PS00606">
    <property type="entry name" value="KS3_1"/>
    <property type="match status" value="1"/>
</dbReference>
<dbReference type="Gene3D" id="1.10.1200.10">
    <property type="entry name" value="ACP-like"/>
    <property type="match status" value="1"/>
</dbReference>
<dbReference type="Gene3D" id="3.10.129.110">
    <property type="entry name" value="Polyketide synthase dehydratase"/>
    <property type="match status" value="1"/>
</dbReference>
<dbReference type="EMBL" id="JACHJV010000001">
    <property type="protein sequence ID" value="MBB4922026.1"/>
    <property type="molecule type" value="Genomic_DNA"/>
</dbReference>
<dbReference type="SUPFAM" id="SSF47336">
    <property type="entry name" value="ACP-like"/>
    <property type="match status" value="1"/>
</dbReference>
<dbReference type="Gene3D" id="3.40.47.10">
    <property type="match status" value="1"/>
</dbReference>
<dbReference type="InterPro" id="IPR049551">
    <property type="entry name" value="PKS_DH_C"/>
</dbReference>
<dbReference type="SUPFAM" id="SSF101166">
    <property type="entry name" value="Docking domain A of the erythromycin polyketide synthase (DEBS)"/>
    <property type="match status" value="1"/>
</dbReference>
<dbReference type="InterPro" id="IPR042104">
    <property type="entry name" value="PKS_dehydratase_sf"/>
</dbReference>
<comment type="caution">
    <text evidence="14">The sequence shown here is derived from an EMBL/GenBank/DDBJ whole genome shotgun (WGS) entry which is preliminary data.</text>
</comment>
<dbReference type="SMART" id="SM00827">
    <property type="entry name" value="PKS_AT"/>
    <property type="match status" value="1"/>
</dbReference>
<evidence type="ECO:0000256" key="4">
    <source>
        <dbReference type="ARBA" id="ARBA00022553"/>
    </source>
</evidence>
<dbReference type="Gene3D" id="1.20.5.1140">
    <property type="entry name" value="Docking domain of the erythromycin polyketide synthase (DEBS)"/>
    <property type="match status" value="1"/>
</dbReference>
<dbReference type="PROSITE" id="PS00012">
    <property type="entry name" value="PHOSPHOPANTETHEINE"/>
    <property type="match status" value="1"/>
</dbReference>
<dbReference type="InterPro" id="IPR014031">
    <property type="entry name" value="Ketoacyl_synth_C"/>
</dbReference>
<dbReference type="Gene3D" id="3.30.70.3290">
    <property type="match status" value="1"/>
</dbReference>
<dbReference type="InterPro" id="IPR057326">
    <property type="entry name" value="KR_dom"/>
</dbReference>
<evidence type="ECO:0000256" key="7">
    <source>
        <dbReference type="ARBA" id="ARBA00023268"/>
    </source>
</evidence>
<dbReference type="InterPro" id="IPR032821">
    <property type="entry name" value="PKS_assoc"/>
</dbReference>
<feature type="region of interest" description="Disordered" evidence="10">
    <location>
        <begin position="471"/>
        <end position="498"/>
    </location>
</feature>
<dbReference type="InterPro" id="IPR020807">
    <property type="entry name" value="PKS_DH"/>
</dbReference>
<dbReference type="InterPro" id="IPR009081">
    <property type="entry name" value="PP-bd_ACP"/>
</dbReference>
<dbReference type="PANTHER" id="PTHR43775">
    <property type="entry name" value="FATTY ACID SYNTHASE"/>
    <property type="match status" value="1"/>
</dbReference>
<keyword evidence="6" id="KW-0045">Antibiotic biosynthesis</keyword>
<dbReference type="Pfam" id="PF08659">
    <property type="entry name" value="KR"/>
    <property type="match status" value="1"/>
</dbReference>
<dbReference type="InterPro" id="IPR014030">
    <property type="entry name" value="Ketoacyl_synth_N"/>
</dbReference>
<dbReference type="Pfam" id="PF02801">
    <property type="entry name" value="Ketoacyl-synt_C"/>
    <property type="match status" value="1"/>
</dbReference>
<dbReference type="SMART" id="SM00826">
    <property type="entry name" value="PKS_DH"/>
    <property type="match status" value="1"/>
</dbReference>
<reference evidence="14 15" key="1">
    <citation type="submission" date="2020-08" db="EMBL/GenBank/DDBJ databases">
        <title>Sequencing the genomes of 1000 actinobacteria strains.</title>
        <authorList>
            <person name="Klenk H.-P."/>
        </authorList>
    </citation>
    <scope>NUCLEOTIDE SEQUENCE [LARGE SCALE GENOMIC DNA]</scope>
    <source>
        <strain evidence="14 15">DSM 41654</strain>
    </source>
</reference>
<dbReference type="Pfam" id="PF00698">
    <property type="entry name" value="Acyl_transf_1"/>
    <property type="match status" value="1"/>
</dbReference>
<evidence type="ECO:0000313" key="15">
    <source>
        <dbReference type="Proteomes" id="UP000540506"/>
    </source>
</evidence>
<dbReference type="PROSITE" id="PS52004">
    <property type="entry name" value="KS3_2"/>
    <property type="match status" value="1"/>
</dbReference>
<dbReference type="GO" id="GO:0031177">
    <property type="term" value="F:phosphopantetheine binding"/>
    <property type="evidence" value="ECO:0007669"/>
    <property type="project" value="InterPro"/>
</dbReference>
<dbReference type="InterPro" id="IPR036736">
    <property type="entry name" value="ACP-like_sf"/>
</dbReference>
<dbReference type="GO" id="GO:0004312">
    <property type="term" value="F:fatty acid synthase activity"/>
    <property type="evidence" value="ECO:0007669"/>
    <property type="project" value="TreeGrafter"/>
</dbReference>
<dbReference type="InterPro" id="IPR018201">
    <property type="entry name" value="Ketoacyl_synth_AS"/>
</dbReference>
<evidence type="ECO:0000313" key="14">
    <source>
        <dbReference type="EMBL" id="MBB4922026.1"/>
    </source>
</evidence>
<dbReference type="SUPFAM" id="SSF52151">
    <property type="entry name" value="FabD/lysophospholipase-like"/>
    <property type="match status" value="1"/>
</dbReference>
<dbReference type="Pfam" id="PF00550">
    <property type="entry name" value="PP-binding"/>
    <property type="match status" value="1"/>
</dbReference>
<feature type="region of interest" description="C-terminal hotdog fold" evidence="9">
    <location>
        <begin position="1074"/>
        <end position="1210"/>
    </location>
</feature>
<dbReference type="InterPro" id="IPR015083">
    <property type="entry name" value="NorB/c/GfsB-D-like_docking"/>
</dbReference>
<dbReference type="InterPro" id="IPR049552">
    <property type="entry name" value="PKS_DH_N"/>
</dbReference>
<dbReference type="InterPro" id="IPR055123">
    <property type="entry name" value="SpnB-like_Rossmann"/>
</dbReference>
<dbReference type="CDD" id="cd00833">
    <property type="entry name" value="PKS"/>
    <property type="match status" value="1"/>
</dbReference>
<dbReference type="InterPro" id="IPR013968">
    <property type="entry name" value="PKS_KR"/>
</dbReference>
<name>A0A7W7QY86_KITKI</name>
<dbReference type="InterPro" id="IPR020806">
    <property type="entry name" value="PKS_PP-bd"/>
</dbReference>
<dbReference type="Gene3D" id="3.40.366.10">
    <property type="entry name" value="Malonyl-Coenzyme A Acyl Carrier Protein, domain 2"/>
    <property type="match status" value="1"/>
</dbReference>
<feature type="active site" description="Proton acceptor; for dehydratase activity" evidence="9">
    <location>
        <position position="970"/>
    </location>
</feature>
<dbReference type="Pfam" id="PF22953">
    <property type="entry name" value="SpnB_Rossmann"/>
    <property type="match status" value="1"/>
</dbReference>
<evidence type="ECO:0000256" key="8">
    <source>
        <dbReference type="ARBA" id="ARBA00023315"/>
    </source>
</evidence>
<dbReference type="InterPro" id="IPR050091">
    <property type="entry name" value="PKS_NRPS_Biosynth_Enz"/>
</dbReference>
<dbReference type="InterPro" id="IPR001227">
    <property type="entry name" value="Ac_transferase_dom_sf"/>
</dbReference>
<dbReference type="CDD" id="cd08956">
    <property type="entry name" value="KR_3_FAS_SDR_x"/>
    <property type="match status" value="1"/>
</dbReference>
<dbReference type="InterPro" id="IPR015357">
    <property type="entry name" value="EryA2_docking"/>
</dbReference>
<dbReference type="SMART" id="SM00823">
    <property type="entry name" value="PKS_PP"/>
    <property type="match status" value="1"/>
</dbReference>
<dbReference type="InterPro" id="IPR016036">
    <property type="entry name" value="Malonyl_transacylase_ACP-bd"/>
</dbReference>
<dbReference type="SUPFAM" id="SSF53901">
    <property type="entry name" value="Thiolase-like"/>
    <property type="match status" value="1"/>
</dbReference>
<keyword evidence="3" id="KW-0596">Phosphopantetheine</keyword>
<keyword evidence="8" id="KW-0012">Acyltransferase</keyword>
<dbReference type="FunFam" id="3.40.47.10:FF:000019">
    <property type="entry name" value="Polyketide synthase type I"/>
    <property type="match status" value="1"/>
</dbReference>
<dbReference type="SMART" id="SM00822">
    <property type="entry name" value="PKS_KR"/>
    <property type="match status" value="1"/>
</dbReference>
<dbReference type="InterPro" id="IPR020841">
    <property type="entry name" value="PKS_Beta-ketoAc_synthase_dom"/>
</dbReference>
<dbReference type="InterPro" id="IPR016039">
    <property type="entry name" value="Thiolase-like"/>
</dbReference>
<keyword evidence="4" id="KW-0597">Phosphoprotein</keyword>
<feature type="domain" description="Carrier" evidence="11">
    <location>
        <begin position="1663"/>
        <end position="1738"/>
    </location>
</feature>
<evidence type="ECO:0000256" key="9">
    <source>
        <dbReference type="PROSITE-ProRule" id="PRU01363"/>
    </source>
</evidence>
<dbReference type="SMART" id="SM01294">
    <property type="entry name" value="PKS_PP_betabranch"/>
    <property type="match status" value="1"/>
</dbReference>
<feature type="domain" description="PKS/mFAS DH" evidence="13">
    <location>
        <begin position="938"/>
        <end position="1210"/>
    </location>
</feature>
<dbReference type="Pfam" id="PF21089">
    <property type="entry name" value="PKS_DH_N"/>
    <property type="match status" value="1"/>
</dbReference>
<dbReference type="InterPro" id="IPR049900">
    <property type="entry name" value="PKS_mFAS_DH"/>
</dbReference>
<evidence type="ECO:0000256" key="6">
    <source>
        <dbReference type="ARBA" id="ARBA00023194"/>
    </source>
</evidence>
<dbReference type="PROSITE" id="PS52019">
    <property type="entry name" value="PKS_MFAS_DH"/>
    <property type="match status" value="1"/>
</dbReference>
<evidence type="ECO:0000256" key="5">
    <source>
        <dbReference type="ARBA" id="ARBA00022679"/>
    </source>
</evidence>
<dbReference type="RefSeq" id="WP_184934271.1">
    <property type="nucleotide sequence ID" value="NZ_JACHJV010000001.1"/>
</dbReference>
<organism evidence="14 15">
    <name type="scientific">Kitasatospora kifunensis</name>
    <name type="common">Streptomyces kifunensis</name>
    <dbReference type="NCBI Taxonomy" id="58351"/>
    <lineage>
        <taxon>Bacteria</taxon>
        <taxon>Bacillati</taxon>
        <taxon>Actinomycetota</taxon>
        <taxon>Actinomycetes</taxon>
        <taxon>Kitasatosporales</taxon>
        <taxon>Streptomycetaceae</taxon>
        <taxon>Kitasatospora</taxon>
    </lineage>
</organism>
<accession>A0A7W7QY86</accession>
<dbReference type="InterPro" id="IPR016035">
    <property type="entry name" value="Acyl_Trfase/lysoPLipase"/>
</dbReference>
<dbReference type="GO" id="GO:0004315">
    <property type="term" value="F:3-oxoacyl-[acyl-carrier-protein] synthase activity"/>
    <property type="evidence" value="ECO:0007669"/>
    <property type="project" value="InterPro"/>
</dbReference>
<dbReference type="Pfam" id="PF14765">
    <property type="entry name" value="PS-DH"/>
    <property type="match status" value="1"/>
</dbReference>
<dbReference type="InterPro" id="IPR014043">
    <property type="entry name" value="Acyl_transferase_dom"/>
</dbReference>
<dbReference type="InterPro" id="IPR006162">
    <property type="entry name" value="Ppantetheine_attach_site"/>
</dbReference>
<dbReference type="PANTHER" id="PTHR43775:SF51">
    <property type="entry name" value="INACTIVE PHENOLPHTHIOCEROL SYNTHESIS POLYKETIDE SYNTHASE TYPE I PKS1-RELATED"/>
    <property type="match status" value="1"/>
</dbReference>
<feature type="active site" description="Proton donor; for dehydratase activity" evidence="9">
    <location>
        <position position="1135"/>
    </location>
</feature>
<protein>
    <submittedName>
        <fullName evidence="14">Acyl transferase domain-containing protein</fullName>
    </submittedName>
</protein>
<dbReference type="FunFam" id="1.10.1200.10:FF:000007">
    <property type="entry name" value="Probable polyketide synthase pks17"/>
    <property type="match status" value="1"/>
</dbReference>
<feature type="region of interest" description="N-terminal hotdog fold" evidence="9">
    <location>
        <begin position="938"/>
        <end position="1061"/>
    </location>
</feature>
<dbReference type="InterPro" id="IPR036299">
    <property type="entry name" value="Polyketide_synth_docking_sf"/>
</dbReference>
<dbReference type="Pfam" id="PF16197">
    <property type="entry name" value="KAsynt_C_assoc"/>
    <property type="match status" value="1"/>
</dbReference>
<keyword evidence="7" id="KW-0511">Multifunctional enzyme</keyword>
<dbReference type="InterPro" id="IPR036291">
    <property type="entry name" value="NAD(P)-bd_dom_sf"/>
</dbReference>
<dbReference type="PROSITE" id="PS50075">
    <property type="entry name" value="CARRIER"/>
    <property type="match status" value="1"/>
</dbReference>
<dbReference type="Pfam" id="PF00109">
    <property type="entry name" value="ketoacyl-synt"/>
    <property type="match status" value="1"/>
</dbReference>
<feature type="domain" description="Ketosynthase family 3 (KS3)" evidence="12">
    <location>
        <begin position="37"/>
        <end position="463"/>
    </location>
</feature>
<dbReference type="InterPro" id="IPR036347">
    <property type="entry name" value="DEBS_docking_sf"/>
</dbReference>
<evidence type="ECO:0000259" key="13">
    <source>
        <dbReference type="PROSITE" id="PS52019"/>
    </source>
</evidence>
<gene>
    <name evidence="14" type="ORF">FHR34_001019</name>
</gene>